<dbReference type="AlphaFoldDB" id="A0A370DDT1"/>
<accession>A0A370DDT1</accession>
<protein>
    <recommendedName>
        <fullName evidence="4">Rap1a immunity protein domain-containing protein</fullName>
    </recommendedName>
</protein>
<sequence>MKRLLIACFTLLMFNQQAIARDFEGAYAVYGAGGESCKAYLESMKTGKKQDYFIDWTIGYLTAFNVIMPNTYNILGESDFAETQGWLQRHCNRYPKQLYINAAIKLTEVLYPLRYQSGMKKQAPAPTLKDVGKAVK</sequence>
<evidence type="ECO:0008006" key="4">
    <source>
        <dbReference type="Google" id="ProtNLM"/>
    </source>
</evidence>
<keyword evidence="3" id="KW-1185">Reference proteome</keyword>
<gene>
    <name evidence="2" type="ORF">DIZ80_12495</name>
</gene>
<feature type="signal peptide" evidence="1">
    <location>
        <begin position="1"/>
        <end position="20"/>
    </location>
</feature>
<name>A0A370DDT1_9GAMM</name>
<comment type="caution">
    <text evidence="2">The sequence shown here is derived from an EMBL/GenBank/DDBJ whole genome shotgun (WGS) entry which is preliminary data.</text>
</comment>
<feature type="chain" id="PRO_5016729299" description="Rap1a immunity protein domain-containing protein" evidence="1">
    <location>
        <begin position="21"/>
        <end position="136"/>
    </location>
</feature>
<organism evidence="2 3">
    <name type="scientific">endosymbiont of Galathealinum brachiosum</name>
    <dbReference type="NCBI Taxonomy" id="2200906"/>
    <lineage>
        <taxon>Bacteria</taxon>
        <taxon>Pseudomonadati</taxon>
        <taxon>Pseudomonadota</taxon>
        <taxon>Gammaproteobacteria</taxon>
        <taxon>sulfur-oxidizing symbionts</taxon>
    </lineage>
</organism>
<evidence type="ECO:0000313" key="2">
    <source>
        <dbReference type="EMBL" id="RDH83072.1"/>
    </source>
</evidence>
<proteinExistence type="predicted"/>
<reference evidence="2 3" key="1">
    <citation type="journal article" date="2018" name="ISME J.">
        <title>Endosymbiont genomes yield clues of tubeworm success.</title>
        <authorList>
            <person name="Li Y."/>
            <person name="Liles M.R."/>
            <person name="Halanych K.M."/>
        </authorList>
    </citation>
    <scope>NUCLEOTIDE SEQUENCE [LARGE SCALE GENOMIC DNA]</scope>
    <source>
        <strain evidence="2">A1464</strain>
    </source>
</reference>
<dbReference type="Proteomes" id="UP000254266">
    <property type="component" value="Unassembled WGS sequence"/>
</dbReference>
<dbReference type="EMBL" id="QFXC01000011">
    <property type="protein sequence ID" value="RDH83072.1"/>
    <property type="molecule type" value="Genomic_DNA"/>
</dbReference>
<evidence type="ECO:0000313" key="3">
    <source>
        <dbReference type="Proteomes" id="UP000254266"/>
    </source>
</evidence>
<keyword evidence="1" id="KW-0732">Signal</keyword>
<evidence type="ECO:0000256" key="1">
    <source>
        <dbReference type="SAM" id="SignalP"/>
    </source>
</evidence>